<dbReference type="AlphaFoldDB" id="A0A1I7S4D4"/>
<sequence>MKSSRRLAIFISLVVYVIGTSLVLVALSTDFWAESEPLHRFGKASKYSYFHTGLFVGVRQLDYGYGPRREYFSMFAELDDGISFFGKFTWIFTLFLIGVGLIWSFVGLFVSFLNLFVEEINTVAGPRGLHIWSWLSVASYVFAMTLYCKQFFGTMRYNVLLREHLLDDFSSDGLVHLGVSFYVFCMATVLHIFPSVMILLTDEREKISEKEKSMDPTVLLY</sequence>
<evidence type="ECO:0000256" key="4">
    <source>
        <dbReference type="ARBA" id="ARBA00022989"/>
    </source>
</evidence>
<evidence type="ECO:0000256" key="1">
    <source>
        <dbReference type="ARBA" id="ARBA00004141"/>
    </source>
</evidence>
<feature type="transmembrane region" description="Helical" evidence="6">
    <location>
        <begin position="173"/>
        <end position="200"/>
    </location>
</feature>
<evidence type="ECO:0000256" key="5">
    <source>
        <dbReference type="ARBA" id="ARBA00023136"/>
    </source>
</evidence>
<evidence type="ECO:0000256" key="3">
    <source>
        <dbReference type="ARBA" id="ARBA00022692"/>
    </source>
</evidence>
<dbReference type="InterPro" id="IPR026748">
    <property type="entry name" value="Clarin"/>
</dbReference>
<feature type="transmembrane region" description="Helical" evidence="6">
    <location>
        <begin position="7"/>
        <end position="27"/>
    </location>
</feature>
<evidence type="ECO:0000313" key="7">
    <source>
        <dbReference type="Proteomes" id="UP000095284"/>
    </source>
</evidence>
<dbReference type="PANTHER" id="PTHR31548">
    <property type="entry name" value="CLARIN"/>
    <property type="match status" value="1"/>
</dbReference>
<evidence type="ECO:0000313" key="8">
    <source>
        <dbReference type="WBParaSite" id="BXY_0786700.1"/>
    </source>
</evidence>
<dbReference type="GO" id="GO:0007605">
    <property type="term" value="P:sensory perception of sound"/>
    <property type="evidence" value="ECO:0007669"/>
    <property type="project" value="UniProtKB-ARBA"/>
</dbReference>
<comment type="subcellular location">
    <subcellularLocation>
        <location evidence="1">Membrane</location>
        <topology evidence="1">Multi-pass membrane protein</topology>
    </subcellularLocation>
</comment>
<dbReference type="eggNOG" id="ENOG502S185">
    <property type="taxonomic scope" value="Eukaryota"/>
</dbReference>
<protein>
    <submittedName>
        <fullName evidence="8">LMBR1-like membrane protein</fullName>
    </submittedName>
</protein>
<keyword evidence="5 6" id="KW-0472">Membrane</keyword>
<keyword evidence="3 6" id="KW-0812">Transmembrane</keyword>
<dbReference type="Proteomes" id="UP000095284">
    <property type="component" value="Unplaced"/>
</dbReference>
<organism evidence="7 8">
    <name type="scientific">Bursaphelenchus xylophilus</name>
    <name type="common">Pinewood nematode worm</name>
    <name type="synonym">Aphelenchoides xylophilus</name>
    <dbReference type="NCBI Taxonomy" id="6326"/>
    <lineage>
        <taxon>Eukaryota</taxon>
        <taxon>Metazoa</taxon>
        <taxon>Ecdysozoa</taxon>
        <taxon>Nematoda</taxon>
        <taxon>Chromadorea</taxon>
        <taxon>Rhabditida</taxon>
        <taxon>Tylenchina</taxon>
        <taxon>Tylenchomorpha</taxon>
        <taxon>Aphelenchoidea</taxon>
        <taxon>Aphelenchoididae</taxon>
        <taxon>Bursaphelenchus</taxon>
    </lineage>
</organism>
<comment type="similarity">
    <text evidence="2">Belongs to the clarin family.</text>
</comment>
<feature type="transmembrane region" description="Helical" evidence="6">
    <location>
        <begin position="88"/>
        <end position="117"/>
    </location>
</feature>
<accession>A0A1I7S4D4</accession>
<evidence type="ECO:0000256" key="2">
    <source>
        <dbReference type="ARBA" id="ARBA00005787"/>
    </source>
</evidence>
<proteinExistence type="inferred from homology"/>
<dbReference type="Gene3D" id="1.20.140.150">
    <property type="match status" value="1"/>
</dbReference>
<dbReference type="WBParaSite" id="BXY_0786700.1">
    <property type="protein sequence ID" value="BXY_0786700.1"/>
    <property type="gene ID" value="BXY_0786700"/>
</dbReference>
<name>A0A1I7S4D4_BURXY</name>
<dbReference type="GO" id="GO:0016020">
    <property type="term" value="C:membrane"/>
    <property type="evidence" value="ECO:0007669"/>
    <property type="project" value="UniProtKB-SubCell"/>
</dbReference>
<keyword evidence="4 6" id="KW-1133">Transmembrane helix</keyword>
<dbReference type="PANTHER" id="PTHR31548:SF1">
    <property type="entry name" value="LD47387P"/>
    <property type="match status" value="1"/>
</dbReference>
<feature type="transmembrane region" description="Helical" evidence="6">
    <location>
        <begin position="129"/>
        <end position="153"/>
    </location>
</feature>
<evidence type="ECO:0000256" key="6">
    <source>
        <dbReference type="SAM" id="Phobius"/>
    </source>
</evidence>
<reference evidence="8" key="1">
    <citation type="submission" date="2016-11" db="UniProtKB">
        <authorList>
            <consortium name="WormBaseParasite"/>
        </authorList>
    </citation>
    <scope>IDENTIFICATION</scope>
</reference>